<dbReference type="GO" id="GO:0008422">
    <property type="term" value="F:beta-glucosidase activity"/>
    <property type="evidence" value="ECO:0007669"/>
    <property type="project" value="TreeGrafter"/>
</dbReference>
<dbReference type="Pfam" id="PF00232">
    <property type="entry name" value="Glyco_hydro_1"/>
    <property type="match status" value="1"/>
</dbReference>
<dbReference type="InterPro" id="IPR017853">
    <property type="entry name" value="GH"/>
</dbReference>
<dbReference type="OrthoDB" id="65569at2759"/>
<evidence type="ECO:0000256" key="4">
    <source>
        <dbReference type="RuleBase" id="RU003690"/>
    </source>
</evidence>
<accession>A0A8B8FFB7</accession>
<evidence type="ECO:0000313" key="6">
    <source>
        <dbReference type="RefSeq" id="XP_025409579.1"/>
    </source>
</evidence>
<reference evidence="6" key="1">
    <citation type="submission" date="2025-08" db="UniProtKB">
        <authorList>
            <consortium name="RefSeq"/>
        </authorList>
    </citation>
    <scope>IDENTIFICATION</scope>
    <source>
        <tissue evidence="6">Whole body</tissue>
    </source>
</reference>
<comment type="similarity">
    <text evidence="1 4">Belongs to the glycosyl hydrolase 1 family.</text>
</comment>
<protein>
    <submittedName>
        <fullName evidence="6">Myrosinase 1-like</fullName>
    </submittedName>
</protein>
<dbReference type="RefSeq" id="XP_025409579.1">
    <property type="nucleotide sequence ID" value="XM_025553794.1"/>
</dbReference>
<dbReference type="SUPFAM" id="SSF51445">
    <property type="entry name" value="(Trans)glycosidases"/>
    <property type="match status" value="1"/>
</dbReference>
<evidence type="ECO:0000313" key="5">
    <source>
        <dbReference type="Proteomes" id="UP000694846"/>
    </source>
</evidence>
<proteinExistence type="inferred from homology"/>
<keyword evidence="2" id="KW-0378">Hydrolase</keyword>
<dbReference type="PANTHER" id="PTHR10353">
    <property type="entry name" value="GLYCOSYL HYDROLASE"/>
    <property type="match status" value="1"/>
</dbReference>
<dbReference type="Gene3D" id="3.20.20.80">
    <property type="entry name" value="Glycosidases"/>
    <property type="match status" value="1"/>
</dbReference>
<dbReference type="GeneID" id="112682990"/>
<name>A0A8B8FFB7_9HEMI</name>
<gene>
    <name evidence="6" type="primary">LOC112682990</name>
</gene>
<sequence>MASKESIKFPNTILLGTASGAYQVEGGWNDDGKSPNIWDDHFHNKNIKRETHLISKPKGNKHPVFFGANFSGKNHDHETYIVNGDIACDSYHKVDEDVKNLVELGVDFYRFSISWARVLPVGDDRLPNEKGIEYYKTLIDKLVENNIQPVVTMYHWDLPSYIQDFGGWANPNIVTYFSNYVNFLYKTYGDKVKMWTTINEPRFVIKAYGDEQVAPALGSQFSGIVDYMALRNVLLAHAAAYRIYEKSYKEQQKGEISLCLDTTAFIPHDPELEEHQEAVRKAYDFNLGIFTQPLISGEFPKRVIDSINEVNARENINIERLIPFTEEEKKDIIGSYDFICINYYFSYILRPMNEDEYSGTELQKKDTGLVGAMNEDNFSDTYKGFTQVIDWFVEHCNNPKIFITENGRYEGPNKDESELKIRYHRGILTELDKALKNGVNIIGYGVWSFMDSLEWSFGYFEKRYGILSVDFNDKDRPRSKKPSYDFFEKLFKERTVEALAYE</sequence>
<dbReference type="GO" id="GO:0005975">
    <property type="term" value="P:carbohydrate metabolic process"/>
    <property type="evidence" value="ECO:0007669"/>
    <property type="project" value="InterPro"/>
</dbReference>
<keyword evidence="5" id="KW-1185">Reference proteome</keyword>
<dbReference type="AlphaFoldDB" id="A0A8B8FFB7"/>
<dbReference type="PRINTS" id="PR00131">
    <property type="entry name" value="GLHYDRLASE1"/>
</dbReference>
<organism evidence="5 6">
    <name type="scientific">Sipha flava</name>
    <name type="common">yellow sugarcane aphid</name>
    <dbReference type="NCBI Taxonomy" id="143950"/>
    <lineage>
        <taxon>Eukaryota</taxon>
        <taxon>Metazoa</taxon>
        <taxon>Ecdysozoa</taxon>
        <taxon>Arthropoda</taxon>
        <taxon>Hexapoda</taxon>
        <taxon>Insecta</taxon>
        <taxon>Pterygota</taxon>
        <taxon>Neoptera</taxon>
        <taxon>Paraneoptera</taxon>
        <taxon>Hemiptera</taxon>
        <taxon>Sternorrhyncha</taxon>
        <taxon>Aphidomorpha</taxon>
        <taxon>Aphidoidea</taxon>
        <taxon>Aphididae</taxon>
        <taxon>Sipha</taxon>
    </lineage>
</organism>
<evidence type="ECO:0000256" key="1">
    <source>
        <dbReference type="ARBA" id="ARBA00010838"/>
    </source>
</evidence>
<dbReference type="InterPro" id="IPR001360">
    <property type="entry name" value="Glyco_hydro_1"/>
</dbReference>
<evidence type="ECO:0000256" key="3">
    <source>
        <dbReference type="ARBA" id="ARBA00023295"/>
    </source>
</evidence>
<dbReference type="Proteomes" id="UP000694846">
    <property type="component" value="Unplaced"/>
</dbReference>
<evidence type="ECO:0000256" key="2">
    <source>
        <dbReference type="ARBA" id="ARBA00022801"/>
    </source>
</evidence>
<keyword evidence="3" id="KW-0326">Glycosidase</keyword>
<dbReference type="PANTHER" id="PTHR10353:SF36">
    <property type="entry name" value="LP05116P"/>
    <property type="match status" value="1"/>
</dbReference>